<dbReference type="OrthoDB" id="428401at2"/>
<keyword evidence="3" id="KW-1185">Reference proteome</keyword>
<name>C5BQU5_TERTT</name>
<feature type="transmembrane region" description="Helical" evidence="1">
    <location>
        <begin position="128"/>
        <end position="146"/>
    </location>
</feature>
<feature type="transmembrane region" description="Helical" evidence="1">
    <location>
        <begin position="96"/>
        <end position="119"/>
    </location>
</feature>
<dbReference type="Proteomes" id="UP000009080">
    <property type="component" value="Chromosome"/>
</dbReference>
<dbReference type="HOGENOM" id="CLU_1383183_0_0_6"/>
<accession>C5BQU5</accession>
<feature type="transmembrane region" description="Helical" evidence="1">
    <location>
        <begin position="51"/>
        <end position="70"/>
    </location>
</feature>
<keyword evidence="1" id="KW-1133">Transmembrane helix</keyword>
<proteinExistence type="predicted"/>
<evidence type="ECO:0000313" key="3">
    <source>
        <dbReference type="Proteomes" id="UP000009080"/>
    </source>
</evidence>
<keyword evidence="1" id="KW-0472">Membrane</keyword>
<evidence type="ECO:0000313" key="2">
    <source>
        <dbReference type="EMBL" id="ACR13416.1"/>
    </source>
</evidence>
<dbReference type="KEGG" id="ttu:TERTU_3445"/>
<dbReference type="RefSeq" id="WP_015819530.1">
    <property type="nucleotide sequence ID" value="NC_012997.1"/>
</dbReference>
<gene>
    <name evidence="2" type="ordered locus">TERTU_3445</name>
</gene>
<sequence length="187" mass="21294">MINLYGWQPTIGDPTFLGWLTVLAYCFAFLLSVRVVSCAERCFTSDTQKQVWLWAAMAGLMLFLAINKQLDLQSFFTAWAKYNAREYGWYEHRRSIQMGFIVAVIVAGFCVLVFLLVLFRKQLKNNSLALAGLCFLVSFIVIRAASFHHFDRLIGVHLGVLRINHLFELSGIGMICANAMTLLRCVR</sequence>
<dbReference type="EMBL" id="CP001614">
    <property type="protein sequence ID" value="ACR13416.1"/>
    <property type="molecule type" value="Genomic_DNA"/>
</dbReference>
<evidence type="ECO:0000256" key="1">
    <source>
        <dbReference type="SAM" id="Phobius"/>
    </source>
</evidence>
<dbReference type="AlphaFoldDB" id="C5BQU5"/>
<feature type="transmembrane region" description="Helical" evidence="1">
    <location>
        <begin position="166"/>
        <end position="186"/>
    </location>
</feature>
<reference evidence="2 3" key="1">
    <citation type="journal article" date="2009" name="PLoS ONE">
        <title>The complete genome of Teredinibacter turnerae T7901: an intracellular endosymbiont of marine wood-boring bivalves (shipworms).</title>
        <authorList>
            <person name="Yang J.C."/>
            <person name="Madupu R."/>
            <person name="Durkin A.S."/>
            <person name="Ekborg N.A."/>
            <person name="Pedamallu C.S."/>
            <person name="Hostetler J.B."/>
            <person name="Radune D."/>
            <person name="Toms B.S."/>
            <person name="Henrissat B."/>
            <person name="Coutinho P.M."/>
            <person name="Schwarz S."/>
            <person name="Field L."/>
            <person name="Trindade-Silva A.E."/>
            <person name="Soares C.A.G."/>
            <person name="Elshahawi S."/>
            <person name="Hanora A."/>
            <person name="Schmidt E.W."/>
            <person name="Haygood M.G."/>
            <person name="Posfai J."/>
            <person name="Benner J."/>
            <person name="Madinger C."/>
            <person name="Nove J."/>
            <person name="Anton B."/>
            <person name="Chaudhary K."/>
            <person name="Foster J."/>
            <person name="Holman A."/>
            <person name="Kumar S."/>
            <person name="Lessard P.A."/>
            <person name="Luyten Y.A."/>
            <person name="Slatko B."/>
            <person name="Wood N."/>
            <person name="Wu B."/>
            <person name="Teplitski M."/>
            <person name="Mougous J.D."/>
            <person name="Ward N."/>
            <person name="Eisen J.A."/>
            <person name="Badger J.H."/>
            <person name="Distel D.L."/>
        </authorList>
    </citation>
    <scope>NUCLEOTIDE SEQUENCE [LARGE SCALE GENOMIC DNA]</scope>
    <source>
        <strain evidence="3">ATCC 39867 / T7901</strain>
    </source>
</reference>
<feature type="transmembrane region" description="Helical" evidence="1">
    <location>
        <begin position="16"/>
        <end position="39"/>
    </location>
</feature>
<keyword evidence="1" id="KW-0812">Transmembrane</keyword>
<organism evidence="2 3">
    <name type="scientific">Teredinibacter turnerae (strain ATCC 39867 / T7901)</name>
    <dbReference type="NCBI Taxonomy" id="377629"/>
    <lineage>
        <taxon>Bacteria</taxon>
        <taxon>Pseudomonadati</taxon>
        <taxon>Pseudomonadota</taxon>
        <taxon>Gammaproteobacteria</taxon>
        <taxon>Cellvibrionales</taxon>
        <taxon>Cellvibrionaceae</taxon>
        <taxon>Teredinibacter</taxon>
    </lineage>
</organism>
<dbReference type="eggNOG" id="ENOG5032QVG">
    <property type="taxonomic scope" value="Bacteria"/>
</dbReference>
<protein>
    <submittedName>
        <fullName evidence="2">Uncharacterized protein</fullName>
    </submittedName>
</protein>